<accession>A0A183TAZ0</accession>
<gene>
    <name evidence="2" type="ORF">SSLN_LOCUS13638</name>
</gene>
<evidence type="ECO:0000313" key="3">
    <source>
        <dbReference type="Proteomes" id="UP000275846"/>
    </source>
</evidence>
<keyword evidence="3" id="KW-1185">Reference proteome</keyword>
<protein>
    <submittedName>
        <fullName evidence="4">PDZ domain-containing protein</fullName>
    </submittedName>
</protein>
<evidence type="ECO:0000313" key="2">
    <source>
        <dbReference type="EMBL" id="VDM00024.1"/>
    </source>
</evidence>
<reference evidence="4" key="1">
    <citation type="submission" date="2016-06" db="UniProtKB">
        <authorList>
            <consortium name="WormBaseParasite"/>
        </authorList>
    </citation>
    <scope>IDENTIFICATION</scope>
</reference>
<feature type="compositionally biased region" description="Polar residues" evidence="1">
    <location>
        <begin position="1"/>
        <end position="10"/>
    </location>
</feature>
<sequence>MCYRTLSSSPPELGVMTEARKPEAGEDASGWRGRSRPLGMPPHLAQIPWSGRSIAVALGQQGVDAEDSDPLQNFRVRDPVLPSQIQYSAEASEMEVIQLPGVARVNGPGLCSVKEFRQDDGLVIIKFGVKVDTVVGTHGGLQSAEGLTGF</sequence>
<reference evidence="2 3" key="2">
    <citation type="submission" date="2018-11" db="EMBL/GenBank/DDBJ databases">
        <authorList>
            <consortium name="Pathogen Informatics"/>
        </authorList>
    </citation>
    <scope>NUCLEOTIDE SEQUENCE [LARGE SCALE GENOMIC DNA]</scope>
    <source>
        <strain evidence="2 3">NST_G2</strain>
    </source>
</reference>
<evidence type="ECO:0000313" key="4">
    <source>
        <dbReference type="WBParaSite" id="SSLN_0001415301-mRNA-1"/>
    </source>
</evidence>
<proteinExistence type="predicted"/>
<dbReference type="Proteomes" id="UP000275846">
    <property type="component" value="Unassembled WGS sequence"/>
</dbReference>
<name>A0A183TAZ0_SCHSO</name>
<dbReference type="EMBL" id="UYSU01038240">
    <property type="protein sequence ID" value="VDM00024.1"/>
    <property type="molecule type" value="Genomic_DNA"/>
</dbReference>
<feature type="region of interest" description="Disordered" evidence="1">
    <location>
        <begin position="1"/>
        <end position="42"/>
    </location>
</feature>
<dbReference type="WBParaSite" id="SSLN_0001415301-mRNA-1">
    <property type="protein sequence ID" value="SSLN_0001415301-mRNA-1"/>
    <property type="gene ID" value="SSLN_0001415301"/>
</dbReference>
<evidence type="ECO:0000256" key="1">
    <source>
        <dbReference type="SAM" id="MobiDB-lite"/>
    </source>
</evidence>
<organism evidence="4">
    <name type="scientific">Schistocephalus solidus</name>
    <name type="common">Tapeworm</name>
    <dbReference type="NCBI Taxonomy" id="70667"/>
    <lineage>
        <taxon>Eukaryota</taxon>
        <taxon>Metazoa</taxon>
        <taxon>Spiralia</taxon>
        <taxon>Lophotrochozoa</taxon>
        <taxon>Platyhelminthes</taxon>
        <taxon>Cestoda</taxon>
        <taxon>Eucestoda</taxon>
        <taxon>Diphyllobothriidea</taxon>
        <taxon>Diphyllobothriidae</taxon>
        <taxon>Schistocephalus</taxon>
    </lineage>
</organism>
<dbReference type="AlphaFoldDB" id="A0A183TAZ0"/>